<organism evidence="3 4">
    <name type="scientific">Chromobacterium aquaticum</name>
    <dbReference type="NCBI Taxonomy" id="467180"/>
    <lineage>
        <taxon>Bacteria</taxon>
        <taxon>Pseudomonadati</taxon>
        <taxon>Pseudomonadota</taxon>
        <taxon>Betaproteobacteria</taxon>
        <taxon>Neisseriales</taxon>
        <taxon>Chromobacteriaceae</taxon>
        <taxon>Chromobacterium</taxon>
    </lineage>
</organism>
<evidence type="ECO:0000313" key="3">
    <source>
        <dbReference type="EMBL" id="MFC4488841.1"/>
    </source>
</evidence>
<name>A0ABV8ZPU3_9NEIS</name>
<evidence type="ECO:0000256" key="1">
    <source>
        <dbReference type="SAM" id="SignalP"/>
    </source>
</evidence>
<keyword evidence="1" id="KW-0732">Signal</keyword>
<feature type="signal peptide" evidence="1">
    <location>
        <begin position="1"/>
        <end position="22"/>
    </location>
</feature>
<accession>A0ABV8ZPU3</accession>
<reference evidence="4" key="1">
    <citation type="journal article" date="2019" name="Int. J. Syst. Evol. Microbiol.">
        <title>The Global Catalogue of Microorganisms (GCM) 10K type strain sequencing project: providing services to taxonomists for standard genome sequencing and annotation.</title>
        <authorList>
            <consortium name="The Broad Institute Genomics Platform"/>
            <consortium name="The Broad Institute Genome Sequencing Center for Infectious Disease"/>
            <person name="Wu L."/>
            <person name="Ma J."/>
        </authorList>
    </citation>
    <scope>NUCLEOTIDE SEQUENCE [LARGE SCALE GENOMIC DNA]</scope>
    <source>
        <strain evidence="4">CGMCC 4.7608</strain>
    </source>
</reference>
<proteinExistence type="predicted"/>
<dbReference type="Proteomes" id="UP001595999">
    <property type="component" value="Unassembled WGS sequence"/>
</dbReference>
<sequence length="154" mass="17077">MKWKNWGAAALLAGLAAVPAWAGASTVGLSCLPSAGAGVDMREWLLDRLVLKGAAVDETRPQWKLCFKQGQQRQVYWPADGWYAGGWRDWRYGGGMYWSPDYQVRTVRTLALEVVNSADGAVLWQGQQELDDGDNGRQQLENAARKLIDLMPLP</sequence>
<keyword evidence="4" id="KW-1185">Reference proteome</keyword>
<protein>
    <submittedName>
        <fullName evidence="3">DUF4136 domain-containing protein</fullName>
    </submittedName>
</protein>
<evidence type="ECO:0000313" key="4">
    <source>
        <dbReference type="Proteomes" id="UP001595999"/>
    </source>
</evidence>
<comment type="caution">
    <text evidence="3">The sequence shown here is derived from an EMBL/GenBank/DDBJ whole genome shotgun (WGS) entry which is preliminary data.</text>
</comment>
<feature type="domain" description="DUF4136" evidence="2">
    <location>
        <begin position="48"/>
        <end position="150"/>
    </location>
</feature>
<evidence type="ECO:0000259" key="2">
    <source>
        <dbReference type="Pfam" id="PF13590"/>
    </source>
</evidence>
<dbReference type="PROSITE" id="PS51257">
    <property type="entry name" value="PROKAR_LIPOPROTEIN"/>
    <property type="match status" value="1"/>
</dbReference>
<dbReference type="EMBL" id="JBHSEK010000002">
    <property type="protein sequence ID" value="MFC4488841.1"/>
    <property type="molecule type" value="Genomic_DNA"/>
</dbReference>
<dbReference type="InterPro" id="IPR025411">
    <property type="entry name" value="DUF4136"/>
</dbReference>
<gene>
    <name evidence="3" type="ORF">ACFO0R_04350</name>
</gene>
<dbReference type="RefSeq" id="WP_231463058.1">
    <property type="nucleotide sequence ID" value="NZ_JAJOHW010000090.1"/>
</dbReference>
<dbReference type="Pfam" id="PF13590">
    <property type="entry name" value="DUF4136"/>
    <property type="match status" value="1"/>
</dbReference>
<feature type="chain" id="PRO_5047185414" evidence="1">
    <location>
        <begin position="23"/>
        <end position="154"/>
    </location>
</feature>